<keyword evidence="2" id="KW-1185">Reference proteome</keyword>
<proteinExistence type="predicted"/>
<dbReference type="Proteomes" id="UP001283361">
    <property type="component" value="Unassembled WGS sequence"/>
</dbReference>
<dbReference type="AlphaFoldDB" id="A0AAE0ZRC7"/>
<gene>
    <name evidence="1" type="ORF">RRG08_022271</name>
</gene>
<sequence>MPHESSYDYSVYVTRNETAMKVTICVKALCSIFGVTEKDPNCFPPKDQRGRHQNHPHQLNPEQRQMICDHIKSFKGRESHYCRNKSRRLYLPNTLNISKMFSLFTESNPNMGVSYDSFRTIFNGCFNISFGYPRADTCSRCDELIAKISHCDSKLEITPSDAETFKEKTTLQTEKELHQRKAEMFYVRKRAARERAKADKSTLAVAFDFQQELHVPNLTTNDVFYCRQLSVHSFNIHEFGGDNVYIYTYDETTGKRGFDDVASMLHHFIQTYYPDDVKHLESCTVTLAGDKTKTLPFSDFCTAKFICGTGWIRLGFHFLSEVTPTWSVTETSPSSTRTFQQNFHLSGMQSSAQPEGLKRDRHTTL</sequence>
<evidence type="ECO:0000313" key="2">
    <source>
        <dbReference type="Proteomes" id="UP001283361"/>
    </source>
</evidence>
<name>A0AAE0ZRC7_9GAST</name>
<protein>
    <submittedName>
        <fullName evidence="1">Uncharacterized protein</fullName>
    </submittedName>
</protein>
<comment type="caution">
    <text evidence="1">The sequence shown here is derived from an EMBL/GenBank/DDBJ whole genome shotgun (WGS) entry which is preliminary data.</text>
</comment>
<accession>A0AAE0ZRC7</accession>
<reference evidence="1" key="1">
    <citation type="journal article" date="2023" name="G3 (Bethesda)">
        <title>A reference genome for the long-term kleptoplast-retaining sea slug Elysia crispata morphotype clarki.</title>
        <authorList>
            <person name="Eastman K.E."/>
            <person name="Pendleton A.L."/>
            <person name="Shaikh M.A."/>
            <person name="Suttiyut T."/>
            <person name="Ogas R."/>
            <person name="Tomko P."/>
            <person name="Gavelis G."/>
            <person name="Widhalm J.R."/>
            <person name="Wisecaver J.H."/>
        </authorList>
    </citation>
    <scope>NUCLEOTIDE SEQUENCE</scope>
    <source>
        <strain evidence="1">ECLA1</strain>
    </source>
</reference>
<organism evidence="1 2">
    <name type="scientific">Elysia crispata</name>
    <name type="common">lettuce slug</name>
    <dbReference type="NCBI Taxonomy" id="231223"/>
    <lineage>
        <taxon>Eukaryota</taxon>
        <taxon>Metazoa</taxon>
        <taxon>Spiralia</taxon>
        <taxon>Lophotrochozoa</taxon>
        <taxon>Mollusca</taxon>
        <taxon>Gastropoda</taxon>
        <taxon>Heterobranchia</taxon>
        <taxon>Euthyneura</taxon>
        <taxon>Panpulmonata</taxon>
        <taxon>Sacoglossa</taxon>
        <taxon>Placobranchoidea</taxon>
        <taxon>Plakobranchidae</taxon>
        <taxon>Elysia</taxon>
    </lineage>
</organism>
<dbReference type="EMBL" id="JAWDGP010003531">
    <property type="protein sequence ID" value="KAK3773561.1"/>
    <property type="molecule type" value="Genomic_DNA"/>
</dbReference>
<dbReference type="PANTHER" id="PTHR10773:SF19">
    <property type="match status" value="1"/>
</dbReference>
<evidence type="ECO:0000313" key="1">
    <source>
        <dbReference type="EMBL" id="KAK3773561.1"/>
    </source>
</evidence>
<dbReference type="PANTHER" id="PTHR10773">
    <property type="entry name" value="DNA-DIRECTED RNA POLYMERASES I, II, AND III SUBUNIT RPABC2"/>
    <property type="match status" value="1"/>
</dbReference>